<protein>
    <submittedName>
        <fullName evidence="8">Serine protease</fullName>
    </submittedName>
</protein>
<evidence type="ECO:0000256" key="3">
    <source>
        <dbReference type="ARBA" id="ARBA00022801"/>
    </source>
</evidence>
<keyword evidence="6" id="KW-0732">Signal</keyword>
<reference evidence="8 9" key="1">
    <citation type="submission" date="2019-04" db="EMBL/GenBank/DDBJ databases">
        <title>Taxonomy of novel Haliea sp. from mangrove soil of West Coast of India.</title>
        <authorList>
            <person name="Verma A."/>
            <person name="Kumar P."/>
            <person name="Krishnamurthi S."/>
        </authorList>
    </citation>
    <scope>NUCLEOTIDE SEQUENCE [LARGE SCALE GENOMIC DNA]</scope>
    <source>
        <strain evidence="8 9">SAOS-164</strain>
    </source>
</reference>
<dbReference type="InterPro" id="IPR022398">
    <property type="entry name" value="Peptidase_S8_His-AS"/>
</dbReference>
<dbReference type="InterPro" id="IPR023827">
    <property type="entry name" value="Peptidase_S8_Asp-AS"/>
</dbReference>
<dbReference type="InterPro" id="IPR015500">
    <property type="entry name" value="Peptidase_S8_subtilisin-rel"/>
</dbReference>
<dbReference type="InterPro" id="IPR000209">
    <property type="entry name" value="Peptidase_S8/S53_dom"/>
</dbReference>
<feature type="active site" description="Charge relay system" evidence="5">
    <location>
        <position position="178"/>
    </location>
</feature>
<keyword evidence="4 5" id="KW-0720">Serine protease</keyword>
<dbReference type="InterPro" id="IPR036852">
    <property type="entry name" value="Peptidase_S8/S53_dom_sf"/>
</dbReference>
<dbReference type="InterPro" id="IPR050131">
    <property type="entry name" value="Peptidase_S8_subtilisin-like"/>
</dbReference>
<dbReference type="PROSITE" id="PS00136">
    <property type="entry name" value="SUBTILASE_ASP"/>
    <property type="match status" value="1"/>
</dbReference>
<keyword evidence="3 5" id="KW-0378">Hydrolase</keyword>
<sequence length="435" mass="46251">MRNPLHYWLRALACLLALGFAAGCSSLGDENAAAAHAGHQQLLITFAPGEEHETGLLNAFANQYHRGNYGAALSTRRQISAVEKDYPIHEEAGWTINSLGIYCVLFAVNPDTDVDQLLQRLGADSRIDSAQLLLSYQTHASVSYNDPYFGLQYGRAQPFILELHRAATGKGVRIAVVDTGIDPDHPDLERQLAGSEDFLGDGKQASHQDIHGTAVAGVIAAQGNNGSGIVGIAPDARIYSLKACRQLQPGSSLASCDSFTLARALDYAIMRGIDIINLSLSGPQDPLLARLVESALARDLVITAADPGTGEARYPALLPGVIAVREDPLQAAPGAESDPHGLLVVAPGREILSTGPGGGYDFYTGSSIATAIVSGLTAVLLEEDRDMPPAGRVAWINDALRREIGPADNEPRPTKPLAMASDRVQSEKIPIRLEF</sequence>
<dbReference type="OrthoDB" id="9790784at2"/>
<dbReference type="Pfam" id="PF00082">
    <property type="entry name" value="Peptidase_S8"/>
    <property type="match status" value="1"/>
</dbReference>
<dbReference type="EMBL" id="SRLE01000001">
    <property type="protein sequence ID" value="TGD75978.1"/>
    <property type="molecule type" value="Genomic_DNA"/>
</dbReference>
<feature type="active site" description="Charge relay system" evidence="5">
    <location>
        <position position="367"/>
    </location>
</feature>
<dbReference type="Proteomes" id="UP000298050">
    <property type="component" value="Unassembled WGS sequence"/>
</dbReference>
<dbReference type="RefSeq" id="WP_135440556.1">
    <property type="nucleotide sequence ID" value="NZ_SRLE01000001.1"/>
</dbReference>
<dbReference type="PROSITE" id="PS00137">
    <property type="entry name" value="SUBTILASE_HIS"/>
    <property type="match status" value="1"/>
</dbReference>
<comment type="caution">
    <text evidence="8">The sequence shown here is derived from an EMBL/GenBank/DDBJ whole genome shotgun (WGS) entry which is preliminary data.</text>
</comment>
<evidence type="ECO:0000313" key="9">
    <source>
        <dbReference type="Proteomes" id="UP000298050"/>
    </source>
</evidence>
<keyword evidence="9" id="KW-1185">Reference proteome</keyword>
<keyword evidence="2 5" id="KW-0645">Protease</keyword>
<evidence type="ECO:0000256" key="2">
    <source>
        <dbReference type="ARBA" id="ARBA00022670"/>
    </source>
</evidence>
<dbReference type="PANTHER" id="PTHR43806">
    <property type="entry name" value="PEPTIDASE S8"/>
    <property type="match status" value="1"/>
</dbReference>
<dbReference type="GO" id="GO:0006508">
    <property type="term" value="P:proteolysis"/>
    <property type="evidence" value="ECO:0007669"/>
    <property type="project" value="UniProtKB-KW"/>
</dbReference>
<proteinExistence type="inferred from homology"/>
<feature type="domain" description="Peptidase S8/S53" evidence="7">
    <location>
        <begin position="169"/>
        <end position="391"/>
    </location>
</feature>
<feature type="active site" description="Charge relay system" evidence="5">
    <location>
        <position position="211"/>
    </location>
</feature>
<comment type="similarity">
    <text evidence="1 5">Belongs to the peptidase S8 family.</text>
</comment>
<evidence type="ECO:0000256" key="6">
    <source>
        <dbReference type="SAM" id="SignalP"/>
    </source>
</evidence>
<evidence type="ECO:0000313" key="8">
    <source>
        <dbReference type="EMBL" id="TGD75978.1"/>
    </source>
</evidence>
<dbReference type="PROSITE" id="PS51257">
    <property type="entry name" value="PROKAR_LIPOPROTEIN"/>
    <property type="match status" value="1"/>
</dbReference>
<evidence type="ECO:0000256" key="5">
    <source>
        <dbReference type="PROSITE-ProRule" id="PRU01240"/>
    </source>
</evidence>
<dbReference type="AlphaFoldDB" id="A0A4Z0M9A7"/>
<evidence type="ECO:0000256" key="1">
    <source>
        <dbReference type="ARBA" id="ARBA00011073"/>
    </source>
</evidence>
<dbReference type="Gene3D" id="3.40.50.200">
    <property type="entry name" value="Peptidase S8/S53 domain"/>
    <property type="match status" value="1"/>
</dbReference>
<feature type="signal peptide" evidence="6">
    <location>
        <begin position="1"/>
        <end position="22"/>
    </location>
</feature>
<dbReference type="PRINTS" id="PR00723">
    <property type="entry name" value="SUBTILISIN"/>
</dbReference>
<gene>
    <name evidence="8" type="ORF">E4634_00015</name>
</gene>
<evidence type="ECO:0000259" key="7">
    <source>
        <dbReference type="Pfam" id="PF00082"/>
    </source>
</evidence>
<dbReference type="PROSITE" id="PS51892">
    <property type="entry name" value="SUBTILASE"/>
    <property type="match status" value="1"/>
</dbReference>
<evidence type="ECO:0000256" key="4">
    <source>
        <dbReference type="ARBA" id="ARBA00022825"/>
    </source>
</evidence>
<name>A0A4Z0M9A7_9GAMM</name>
<dbReference type="PANTHER" id="PTHR43806:SF11">
    <property type="entry name" value="CEREVISIN-RELATED"/>
    <property type="match status" value="1"/>
</dbReference>
<dbReference type="SUPFAM" id="SSF52743">
    <property type="entry name" value="Subtilisin-like"/>
    <property type="match status" value="1"/>
</dbReference>
<accession>A0A4Z0M9A7</accession>
<feature type="chain" id="PRO_5021415496" evidence="6">
    <location>
        <begin position="23"/>
        <end position="435"/>
    </location>
</feature>
<organism evidence="8 9">
    <name type="scientific">Mangrovimicrobium sediminis</name>
    <dbReference type="NCBI Taxonomy" id="2562682"/>
    <lineage>
        <taxon>Bacteria</taxon>
        <taxon>Pseudomonadati</taxon>
        <taxon>Pseudomonadota</taxon>
        <taxon>Gammaproteobacteria</taxon>
        <taxon>Cellvibrionales</taxon>
        <taxon>Halieaceae</taxon>
        <taxon>Mangrovimicrobium</taxon>
    </lineage>
</organism>
<dbReference type="GO" id="GO:0004252">
    <property type="term" value="F:serine-type endopeptidase activity"/>
    <property type="evidence" value="ECO:0007669"/>
    <property type="project" value="UniProtKB-UniRule"/>
</dbReference>